<dbReference type="Pfam" id="PF02586">
    <property type="entry name" value="SRAP"/>
    <property type="match status" value="1"/>
</dbReference>
<keyword evidence="2" id="KW-1185">Reference proteome</keyword>
<dbReference type="InterPro" id="IPR036590">
    <property type="entry name" value="SRAP-like"/>
</dbReference>
<protein>
    <submittedName>
        <fullName evidence="1">SOS response-associated peptidase YedK</fullName>
    </submittedName>
</protein>
<dbReference type="SUPFAM" id="SSF143081">
    <property type="entry name" value="BB1717-like"/>
    <property type="match status" value="1"/>
</dbReference>
<dbReference type="Proteomes" id="UP000534590">
    <property type="component" value="Unassembled WGS sequence"/>
</dbReference>
<accession>A0ABR6JEL8</accession>
<organism evidence="1 2">
    <name type="scientific">Agrobacterium radiobacter</name>
    <dbReference type="NCBI Taxonomy" id="362"/>
    <lineage>
        <taxon>Bacteria</taxon>
        <taxon>Pseudomonadati</taxon>
        <taxon>Pseudomonadota</taxon>
        <taxon>Alphaproteobacteria</taxon>
        <taxon>Hyphomicrobiales</taxon>
        <taxon>Rhizobiaceae</taxon>
        <taxon>Rhizobium/Agrobacterium group</taxon>
        <taxon>Agrobacterium</taxon>
        <taxon>Agrobacterium tumefaciens complex</taxon>
    </lineage>
</organism>
<dbReference type="Gene3D" id="6.10.250.570">
    <property type="match status" value="1"/>
</dbReference>
<comment type="caution">
    <text evidence="1">The sequence shown here is derived from an EMBL/GenBank/DDBJ whole genome shotgun (WGS) entry which is preliminary data.</text>
</comment>
<reference evidence="1 2" key="1">
    <citation type="submission" date="2020-08" db="EMBL/GenBank/DDBJ databases">
        <title>Genomic Encyclopedia of Type Strains, Phase IV (KMG-V): Genome sequencing to study the core and pangenomes of soil and plant-associated prokaryotes.</title>
        <authorList>
            <person name="Whitman W."/>
        </authorList>
    </citation>
    <scope>NUCLEOTIDE SEQUENCE [LARGE SCALE GENOMIC DNA]</scope>
    <source>
        <strain evidence="1 2">SEMIA 461</strain>
    </source>
</reference>
<gene>
    <name evidence="1" type="ORF">GGE40_005237</name>
</gene>
<dbReference type="InterPro" id="IPR003738">
    <property type="entry name" value="SRAP"/>
</dbReference>
<name>A0ABR6JEL8_AGRRD</name>
<dbReference type="EMBL" id="JACIHP010000010">
    <property type="protein sequence ID" value="MBB4493385.1"/>
    <property type="molecule type" value="Genomic_DNA"/>
</dbReference>
<dbReference type="Gene3D" id="3.90.1680.20">
    <property type="match status" value="2"/>
</dbReference>
<evidence type="ECO:0000313" key="2">
    <source>
        <dbReference type="Proteomes" id="UP000534590"/>
    </source>
</evidence>
<proteinExistence type="predicted"/>
<sequence>MPMTADQSQAPTATLVDLGAIFISLELSKSTWLVTAGNPPDQMGPVVRNTADGKKQLVHARWGLPSPRFALERAAKAKAEKLAAKGKPFDLEELIRVEADRGTTNLRTLTFLHWTRWFGAEHRCLVPVTSFAEPDPASKQDGGYVPNAWFARDEAKSLMFFAGIHVPQWKSVRKVKDGMTTDDLFGFLTTDPNDLVKPIHEKAMPVLLLTKEETETCMRASWEEAKGLARPLPDDALIISSREPYGSTIVSKSGERVEQGSLL</sequence>
<evidence type="ECO:0000313" key="1">
    <source>
        <dbReference type="EMBL" id="MBB4493385.1"/>
    </source>
</evidence>